<sequence length="584" mass="64002">MLKNFVKAVLFPSPEVLQERINKASGEVCKPGGPCEIGQVEVRGNKYRNFMVGPQTLPELLKFSNESFGTRECIVYQNERLTFKDVYAKAELMAGALVEMGLKPGDRVGICSRNYPEWIIAFCAIIHAGGVIVPMNSWWQGRELEYGISHSGMKIIIADEPRMKHVADRLPSLGVKGIVLRAKKTPEGIISWKHALKIGSKAPRVKLPTVDPDSDAVIMYTSGTTGNPKGVRQTHRGVCQAILAINHVEQSLRAGMGYLAAFIPLPCQLLAVPLFHVTGTHAVLLAGLLLGRKTVIMHKWDPKEALVSIEKEKATHFTGVPTMILEITGHKDAKKHDLSSLLVCTGGGAPMPPALFPKLLDKAPSCQPGQGYGMTETNAITTINTGLNQMTRPKSCGKAQPVCDVRVINEEGNVLPTGKPGELCVRGPTVMAGYYKDDEATKKVFLEDGWMLTGDMAEIDEDGFVYIVDRLKELVIRGGENISCAEVEAAAYEHSAVAECAAFGVPDERLGEELTLAVFLKDGENVDEEGLRKFIAERLAHYKVPRFVHIREESLPRGPTGKVMRRIAKQQYLAKNPPHIQAKM</sequence>
<dbReference type="Pfam" id="PF00501">
    <property type="entry name" value="AMP-binding"/>
    <property type="match status" value="1"/>
</dbReference>
<dbReference type="InterPro" id="IPR025110">
    <property type="entry name" value="AMP-bd_C"/>
</dbReference>
<comment type="caution">
    <text evidence="4">The sequence shown here is derived from an EMBL/GenBank/DDBJ whole genome shotgun (WGS) entry which is preliminary data.</text>
</comment>
<dbReference type="SUPFAM" id="SSF56801">
    <property type="entry name" value="Acetyl-CoA synthetase-like"/>
    <property type="match status" value="1"/>
</dbReference>
<evidence type="ECO:0000313" key="4">
    <source>
        <dbReference type="EMBL" id="KAK3280419.1"/>
    </source>
</evidence>
<comment type="similarity">
    <text evidence="1">Belongs to the ATP-dependent AMP-binding enzyme family.</text>
</comment>
<dbReference type="Gene3D" id="3.40.50.12780">
    <property type="entry name" value="N-terminal domain of ligase-like"/>
    <property type="match status" value="1"/>
</dbReference>
<dbReference type="InterPro" id="IPR045851">
    <property type="entry name" value="AMP-bd_C_sf"/>
</dbReference>
<name>A0AAE0GLR9_9CHLO</name>
<evidence type="ECO:0000313" key="5">
    <source>
        <dbReference type="Proteomes" id="UP001190700"/>
    </source>
</evidence>
<reference evidence="4 5" key="1">
    <citation type="journal article" date="2015" name="Genome Biol. Evol.">
        <title>Comparative Genomics of a Bacterivorous Green Alga Reveals Evolutionary Causalities and Consequences of Phago-Mixotrophic Mode of Nutrition.</title>
        <authorList>
            <person name="Burns J.A."/>
            <person name="Paasch A."/>
            <person name="Narechania A."/>
            <person name="Kim E."/>
        </authorList>
    </citation>
    <scope>NUCLEOTIDE SEQUENCE [LARGE SCALE GENOMIC DNA]</scope>
    <source>
        <strain evidence="4 5">PLY_AMNH</strain>
    </source>
</reference>
<dbReference type="InterPro" id="IPR020845">
    <property type="entry name" value="AMP-binding_CS"/>
</dbReference>
<proteinExistence type="inferred from homology"/>
<keyword evidence="5" id="KW-1185">Reference proteome</keyword>
<evidence type="ECO:0000259" key="2">
    <source>
        <dbReference type="Pfam" id="PF00501"/>
    </source>
</evidence>
<dbReference type="PANTHER" id="PTHR24096">
    <property type="entry name" value="LONG-CHAIN-FATTY-ACID--COA LIGASE"/>
    <property type="match status" value="1"/>
</dbReference>
<dbReference type="Pfam" id="PF13193">
    <property type="entry name" value="AMP-binding_C"/>
    <property type="match status" value="1"/>
</dbReference>
<dbReference type="Proteomes" id="UP001190700">
    <property type="component" value="Unassembled WGS sequence"/>
</dbReference>
<dbReference type="PROSITE" id="PS00455">
    <property type="entry name" value="AMP_BINDING"/>
    <property type="match status" value="1"/>
</dbReference>
<gene>
    <name evidence="4" type="ORF">CYMTET_11739</name>
</gene>
<dbReference type="EMBL" id="LGRX02004398">
    <property type="protein sequence ID" value="KAK3280419.1"/>
    <property type="molecule type" value="Genomic_DNA"/>
</dbReference>
<organism evidence="4 5">
    <name type="scientific">Cymbomonas tetramitiformis</name>
    <dbReference type="NCBI Taxonomy" id="36881"/>
    <lineage>
        <taxon>Eukaryota</taxon>
        <taxon>Viridiplantae</taxon>
        <taxon>Chlorophyta</taxon>
        <taxon>Pyramimonadophyceae</taxon>
        <taxon>Pyramimonadales</taxon>
        <taxon>Pyramimonadaceae</taxon>
        <taxon>Cymbomonas</taxon>
    </lineage>
</organism>
<dbReference type="AlphaFoldDB" id="A0AAE0GLR9"/>
<dbReference type="InterPro" id="IPR000873">
    <property type="entry name" value="AMP-dep_synth/lig_dom"/>
</dbReference>
<evidence type="ECO:0000256" key="1">
    <source>
        <dbReference type="ARBA" id="ARBA00006432"/>
    </source>
</evidence>
<feature type="domain" description="AMP-binding enzyme C-terminal" evidence="3">
    <location>
        <begin position="486"/>
        <end position="562"/>
    </location>
</feature>
<dbReference type="GO" id="GO:0019748">
    <property type="term" value="P:secondary metabolic process"/>
    <property type="evidence" value="ECO:0007669"/>
    <property type="project" value="TreeGrafter"/>
</dbReference>
<accession>A0AAE0GLR9</accession>
<dbReference type="InterPro" id="IPR042099">
    <property type="entry name" value="ANL_N_sf"/>
</dbReference>
<feature type="domain" description="AMP-dependent synthetase/ligase" evidence="2">
    <location>
        <begin position="66"/>
        <end position="435"/>
    </location>
</feature>
<dbReference type="GO" id="GO:0016405">
    <property type="term" value="F:CoA-ligase activity"/>
    <property type="evidence" value="ECO:0007669"/>
    <property type="project" value="TreeGrafter"/>
</dbReference>
<dbReference type="PANTHER" id="PTHR24096:SF393">
    <property type="entry name" value="LIGASE, PUTATIVE-RELATED"/>
    <property type="match status" value="1"/>
</dbReference>
<protein>
    <submittedName>
        <fullName evidence="4">Uncharacterized protein</fullName>
    </submittedName>
</protein>
<dbReference type="Gene3D" id="3.30.300.30">
    <property type="match status" value="1"/>
</dbReference>
<evidence type="ECO:0000259" key="3">
    <source>
        <dbReference type="Pfam" id="PF13193"/>
    </source>
</evidence>